<keyword evidence="2 8" id="KW-0813">Transport</keyword>
<dbReference type="GO" id="GO:0015344">
    <property type="term" value="F:siderophore uptake transmembrane transporter activity"/>
    <property type="evidence" value="ECO:0007669"/>
    <property type="project" value="TreeGrafter"/>
</dbReference>
<dbReference type="AlphaFoldDB" id="A0A239EGS1"/>
<keyword evidence="14" id="KW-1185">Reference proteome</keyword>
<evidence type="ECO:0000313" key="13">
    <source>
        <dbReference type="EMBL" id="SNS43084.1"/>
    </source>
</evidence>
<dbReference type="CDD" id="cd01347">
    <property type="entry name" value="ligand_gated_channel"/>
    <property type="match status" value="1"/>
</dbReference>
<keyword evidence="6 8" id="KW-0472">Membrane</keyword>
<evidence type="ECO:0000256" key="8">
    <source>
        <dbReference type="PROSITE-ProRule" id="PRU01360"/>
    </source>
</evidence>
<keyword evidence="13" id="KW-0675">Receptor</keyword>
<evidence type="ECO:0000256" key="1">
    <source>
        <dbReference type="ARBA" id="ARBA00004571"/>
    </source>
</evidence>
<keyword evidence="7 8" id="KW-0998">Cell outer membrane</keyword>
<accession>A0A239EGS1</accession>
<evidence type="ECO:0000256" key="10">
    <source>
        <dbReference type="SAM" id="SignalP"/>
    </source>
</evidence>
<evidence type="ECO:0000256" key="7">
    <source>
        <dbReference type="ARBA" id="ARBA00023237"/>
    </source>
</evidence>
<keyword evidence="4 8" id="KW-0812">Transmembrane</keyword>
<feature type="domain" description="TonB-dependent receptor-like beta-barrel" evidence="11">
    <location>
        <begin position="247"/>
        <end position="759"/>
    </location>
</feature>
<dbReference type="PROSITE" id="PS52016">
    <property type="entry name" value="TONB_DEPENDENT_REC_3"/>
    <property type="match status" value="1"/>
</dbReference>
<dbReference type="InterPro" id="IPR036942">
    <property type="entry name" value="Beta-barrel_TonB_sf"/>
</dbReference>
<dbReference type="EMBL" id="FZOS01000006">
    <property type="protein sequence ID" value="SNS43084.1"/>
    <property type="molecule type" value="Genomic_DNA"/>
</dbReference>
<feature type="signal peptide" evidence="10">
    <location>
        <begin position="1"/>
        <end position="31"/>
    </location>
</feature>
<dbReference type="SUPFAM" id="SSF56935">
    <property type="entry name" value="Porins"/>
    <property type="match status" value="1"/>
</dbReference>
<dbReference type="Proteomes" id="UP000198281">
    <property type="component" value="Unassembled WGS sequence"/>
</dbReference>
<feature type="domain" description="TonB-dependent receptor plug" evidence="12">
    <location>
        <begin position="68"/>
        <end position="168"/>
    </location>
</feature>
<sequence length="801" mass="86287">MASSDFRSSASLPAFIALGCVGFISTAPAMAQSETQGGKLGGVTVEATAIEEEVKVERVESPKATAPLLDTPQTITVISDQTLRKQNLLTLRDALQTIPGITFGAGEGGGGYGDSINLRGYSANNDITQDGVRDSAQYSRTETFNLQQIEVYNGANTVFNGSGSVGGTINLVTKTPQADDLTILSAGIGTDDYYRATVDSNLRVSDLVAFRLNGVYHRNDYPGRDVERYKRWGIAPSVTIGMDGPTRFTLSYVHQKDDNIPVYGVPFFASPTNKGPLPGVSDSDYFGIANLDDQDIRLDQATARIDHDFSDKVSIRNLTRFQRVKQDSVTSAPQGVYCLPGGVQPTTGANGQPNACPATQNVPGTYYPSGPRGLVRNQTNDLFYNQTDLKAVFNTGGLEHNFVIGASFSKEDYKLTTGNLLRKATGEAEPQSPIDIYNPDTTYAGAVNLIVSGKSYGTNESKAIYAFDTIKLGQHFELNAGARYENYKGTFRADTFSTAVATLGDYKRGDDQKNSEDLFSYRVGLNYKPVETVSVYAAYANSRTPRSATVRLGCGPIIDAPGGAVDPCDVGAEKAFNYEVGVKADLFDRRLQLTGAVFRNDRTNFSVPTNDPVVGSLPVLDGKSRVDGIALGATGNITEAWSIFANYTYLDSKVRQGVSDACLANPGQNNCTNSVANPDPQAGDNLVQTPKHSGSLFTTYTLPFGLQLGYGFTYQGSFGLNQSSVLNGVQYRSDDYLIHRAMLSYPFDNGMTLQLNVQNFTDENYYTGIRSNVNGTTGAVTGGWATPGEGRSARLSLFYSF</sequence>
<dbReference type="Gene3D" id="2.170.130.10">
    <property type="entry name" value="TonB-dependent receptor, plug domain"/>
    <property type="match status" value="1"/>
</dbReference>
<dbReference type="InterPro" id="IPR012910">
    <property type="entry name" value="Plug_dom"/>
</dbReference>
<evidence type="ECO:0000256" key="9">
    <source>
        <dbReference type="RuleBase" id="RU003357"/>
    </source>
</evidence>
<evidence type="ECO:0000256" key="2">
    <source>
        <dbReference type="ARBA" id="ARBA00022448"/>
    </source>
</evidence>
<evidence type="ECO:0000259" key="11">
    <source>
        <dbReference type="Pfam" id="PF00593"/>
    </source>
</evidence>
<evidence type="ECO:0000256" key="4">
    <source>
        <dbReference type="ARBA" id="ARBA00022692"/>
    </source>
</evidence>
<dbReference type="GO" id="GO:0009279">
    <property type="term" value="C:cell outer membrane"/>
    <property type="evidence" value="ECO:0007669"/>
    <property type="project" value="UniProtKB-SubCell"/>
</dbReference>
<dbReference type="PROSITE" id="PS51257">
    <property type="entry name" value="PROKAR_LIPOPROTEIN"/>
    <property type="match status" value="1"/>
</dbReference>
<evidence type="ECO:0000256" key="5">
    <source>
        <dbReference type="ARBA" id="ARBA00023077"/>
    </source>
</evidence>
<dbReference type="RefSeq" id="WP_245842725.1">
    <property type="nucleotide sequence ID" value="NZ_FZOS01000006.1"/>
</dbReference>
<dbReference type="InterPro" id="IPR039426">
    <property type="entry name" value="TonB-dep_rcpt-like"/>
</dbReference>
<evidence type="ECO:0000259" key="12">
    <source>
        <dbReference type="Pfam" id="PF07715"/>
    </source>
</evidence>
<keyword evidence="5 9" id="KW-0798">TonB box</keyword>
<keyword evidence="3 8" id="KW-1134">Transmembrane beta strand</keyword>
<comment type="similarity">
    <text evidence="8 9">Belongs to the TonB-dependent receptor family.</text>
</comment>
<evidence type="ECO:0000256" key="3">
    <source>
        <dbReference type="ARBA" id="ARBA00022452"/>
    </source>
</evidence>
<dbReference type="Pfam" id="PF00593">
    <property type="entry name" value="TonB_dep_Rec_b-barrel"/>
    <property type="match status" value="1"/>
</dbReference>
<comment type="subcellular location">
    <subcellularLocation>
        <location evidence="1 8">Cell outer membrane</location>
        <topology evidence="1 8">Multi-pass membrane protein</topology>
    </subcellularLocation>
</comment>
<organism evidence="13 14">
    <name type="scientific">Edaphosphingomonas laterariae</name>
    <dbReference type="NCBI Taxonomy" id="861865"/>
    <lineage>
        <taxon>Bacteria</taxon>
        <taxon>Pseudomonadati</taxon>
        <taxon>Pseudomonadota</taxon>
        <taxon>Alphaproteobacteria</taxon>
        <taxon>Sphingomonadales</taxon>
        <taxon>Rhizorhabdaceae</taxon>
        <taxon>Edaphosphingomonas</taxon>
    </lineage>
</organism>
<dbReference type="PANTHER" id="PTHR32552:SF83">
    <property type="entry name" value="BLR3904 PROTEIN"/>
    <property type="match status" value="1"/>
</dbReference>
<protein>
    <submittedName>
        <fullName evidence="13">Catecholate siderophore receptor</fullName>
    </submittedName>
</protein>
<keyword evidence="10" id="KW-0732">Signal</keyword>
<evidence type="ECO:0000313" key="14">
    <source>
        <dbReference type="Proteomes" id="UP000198281"/>
    </source>
</evidence>
<dbReference type="Pfam" id="PF07715">
    <property type="entry name" value="Plug"/>
    <property type="match status" value="1"/>
</dbReference>
<evidence type="ECO:0000256" key="6">
    <source>
        <dbReference type="ARBA" id="ARBA00023136"/>
    </source>
</evidence>
<dbReference type="InterPro" id="IPR037066">
    <property type="entry name" value="Plug_dom_sf"/>
</dbReference>
<dbReference type="InterPro" id="IPR000531">
    <property type="entry name" value="Beta-barrel_TonB"/>
</dbReference>
<feature type="chain" id="PRO_5011991911" evidence="10">
    <location>
        <begin position="32"/>
        <end position="801"/>
    </location>
</feature>
<dbReference type="PANTHER" id="PTHR32552">
    <property type="entry name" value="FERRICHROME IRON RECEPTOR-RELATED"/>
    <property type="match status" value="1"/>
</dbReference>
<name>A0A239EGS1_9SPHN</name>
<reference evidence="14" key="1">
    <citation type="submission" date="2017-06" db="EMBL/GenBank/DDBJ databases">
        <authorList>
            <person name="Varghese N."/>
            <person name="Submissions S."/>
        </authorList>
    </citation>
    <scope>NUCLEOTIDE SEQUENCE [LARGE SCALE GENOMIC DNA]</scope>
    <source>
        <strain evidence="14">LNB2</strain>
    </source>
</reference>
<dbReference type="Gene3D" id="2.40.170.20">
    <property type="entry name" value="TonB-dependent receptor, beta-barrel domain"/>
    <property type="match status" value="1"/>
</dbReference>
<gene>
    <name evidence="13" type="ORF">SAMN06295912_106100</name>
</gene>
<proteinExistence type="inferred from homology"/>